<dbReference type="Pfam" id="PF20473">
    <property type="entry name" value="MmeI_Mtase"/>
    <property type="match status" value="1"/>
</dbReference>
<dbReference type="InterPro" id="IPR046816">
    <property type="entry name" value="MmeI_Mtase"/>
</dbReference>
<dbReference type="Pfam" id="PF20465">
    <property type="entry name" value="MmeI_hel"/>
    <property type="match status" value="1"/>
</dbReference>
<keyword evidence="3" id="KW-0808">Transferase</keyword>
<feature type="domain" description="MmeI-like C-terminal" evidence="9">
    <location>
        <begin position="848"/>
        <end position="924"/>
    </location>
</feature>
<feature type="domain" description="MmeI-like N-terminal" evidence="6">
    <location>
        <begin position="12"/>
        <end position="173"/>
    </location>
</feature>
<evidence type="ECO:0000256" key="5">
    <source>
        <dbReference type="SAM" id="MobiDB-lite"/>
    </source>
</evidence>
<dbReference type="GO" id="GO:0032259">
    <property type="term" value="P:methylation"/>
    <property type="evidence" value="ECO:0007669"/>
    <property type="project" value="UniProtKB-KW"/>
</dbReference>
<protein>
    <recommendedName>
        <fullName evidence="1">site-specific DNA-methyltransferase (adenine-specific)</fullName>
        <ecNumber evidence="1">2.1.1.72</ecNumber>
    </recommendedName>
</protein>
<proteinExistence type="predicted"/>
<accession>A0A6F8V973</accession>
<keyword evidence="12" id="KW-1185">Reference proteome</keyword>
<dbReference type="REBASE" id="395942">
    <property type="entry name" value="NbaT11ORF11340P"/>
</dbReference>
<dbReference type="EMBL" id="AP022853">
    <property type="protein sequence ID" value="BCB26248.1"/>
    <property type="molecule type" value="Genomic_DNA"/>
</dbReference>
<evidence type="ECO:0000256" key="3">
    <source>
        <dbReference type="ARBA" id="ARBA00022679"/>
    </source>
</evidence>
<dbReference type="Pfam" id="PF20464">
    <property type="entry name" value="MmeI_N"/>
    <property type="match status" value="1"/>
</dbReference>
<evidence type="ECO:0000313" key="12">
    <source>
        <dbReference type="Proteomes" id="UP000502260"/>
    </source>
</evidence>
<dbReference type="SUPFAM" id="SSF53335">
    <property type="entry name" value="S-adenosyl-L-methionine-dependent methyltransferases"/>
    <property type="match status" value="1"/>
</dbReference>
<dbReference type="Pfam" id="PF20467">
    <property type="entry name" value="MmeI_C"/>
    <property type="match status" value="1"/>
</dbReference>
<feature type="domain" description="MmeI-like helicase spacer" evidence="7">
    <location>
        <begin position="179"/>
        <end position="257"/>
    </location>
</feature>
<organism evidence="11 12">
    <name type="scientific">Sulfurimicrobium lacus</name>
    <dbReference type="NCBI Taxonomy" id="2715678"/>
    <lineage>
        <taxon>Bacteria</taxon>
        <taxon>Pseudomonadati</taxon>
        <taxon>Pseudomonadota</taxon>
        <taxon>Betaproteobacteria</taxon>
        <taxon>Nitrosomonadales</taxon>
        <taxon>Sulfuricellaceae</taxon>
        <taxon>Sulfurimicrobium</taxon>
    </lineage>
</organism>
<evidence type="ECO:0000259" key="7">
    <source>
        <dbReference type="Pfam" id="PF20465"/>
    </source>
</evidence>
<comment type="catalytic activity">
    <reaction evidence="4">
        <text>a 2'-deoxyadenosine in DNA + S-adenosyl-L-methionine = an N(6)-methyl-2'-deoxyadenosine in DNA + S-adenosyl-L-homocysteine + H(+)</text>
        <dbReference type="Rhea" id="RHEA:15197"/>
        <dbReference type="Rhea" id="RHEA-COMP:12418"/>
        <dbReference type="Rhea" id="RHEA-COMP:12419"/>
        <dbReference type="ChEBI" id="CHEBI:15378"/>
        <dbReference type="ChEBI" id="CHEBI:57856"/>
        <dbReference type="ChEBI" id="CHEBI:59789"/>
        <dbReference type="ChEBI" id="CHEBI:90615"/>
        <dbReference type="ChEBI" id="CHEBI:90616"/>
        <dbReference type="EC" id="2.1.1.72"/>
    </reaction>
</comment>
<feature type="region of interest" description="Disordered" evidence="5">
    <location>
        <begin position="823"/>
        <end position="847"/>
    </location>
</feature>
<gene>
    <name evidence="11" type="ORF">SKTS_11340</name>
</gene>
<evidence type="ECO:0000256" key="1">
    <source>
        <dbReference type="ARBA" id="ARBA00011900"/>
    </source>
</evidence>
<evidence type="ECO:0000313" key="11">
    <source>
        <dbReference type="EMBL" id="BCB26248.1"/>
    </source>
</evidence>
<dbReference type="RefSeq" id="WP_173061626.1">
    <property type="nucleotide sequence ID" value="NZ_AP022853.1"/>
</dbReference>
<dbReference type="AlphaFoldDB" id="A0A6F8V973"/>
<feature type="domain" description="MmeI-like DNA-methyltransferase" evidence="10">
    <location>
        <begin position="333"/>
        <end position="593"/>
    </location>
</feature>
<dbReference type="InterPro" id="IPR050953">
    <property type="entry name" value="N4_N6_ade-DNA_methylase"/>
</dbReference>
<dbReference type="InterPro" id="IPR046817">
    <property type="entry name" value="MmeI_N"/>
</dbReference>
<dbReference type="GO" id="GO:0009007">
    <property type="term" value="F:site-specific DNA-methyltransferase (adenine-specific) activity"/>
    <property type="evidence" value="ECO:0007669"/>
    <property type="project" value="UniProtKB-EC"/>
</dbReference>
<evidence type="ECO:0000256" key="4">
    <source>
        <dbReference type="ARBA" id="ARBA00047942"/>
    </source>
</evidence>
<dbReference type="InterPro" id="IPR046820">
    <property type="entry name" value="MmeI_TRD"/>
</dbReference>
<keyword evidence="2 11" id="KW-0489">Methyltransferase</keyword>
<dbReference type="InterPro" id="IPR046818">
    <property type="entry name" value="MmeI_C"/>
</dbReference>
<dbReference type="InterPro" id="IPR046819">
    <property type="entry name" value="MmeI_hel"/>
</dbReference>
<dbReference type="PANTHER" id="PTHR33841">
    <property type="entry name" value="DNA METHYLTRANSFERASE YEEA-RELATED"/>
    <property type="match status" value="1"/>
</dbReference>
<feature type="compositionally biased region" description="Low complexity" evidence="5">
    <location>
        <begin position="830"/>
        <end position="839"/>
    </location>
</feature>
<feature type="domain" description="MmeI-like target recognition" evidence="8">
    <location>
        <begin position="617"/>
        <end position="820"/>
    </location>
</feature>
<dbReference type="PANTHER" id="PTHR33841:SF1">
    <property type="entry name" value="DNA METHYLTRANSFERASE A"/>
    <property type="match status" value="1"/>
</dbReference>
<evidence type="ECO:0000256" key="2">
    <source>
        <dbReference type="ARBA" id="ARBA00022603"/>
    </source>
</evidence>
<name>A0A6F8V973_9PROT</name>
<evidence type="ECO:0000259" key="8">
    <source>
        <dbReference type="Pfam" id="PF20466"/>
    </source>
</evidence>
<dbReference type="EC" id="2.1.1.72" evidence="1"/>
<dbReference type="KEGG" id="slac:SKTS_11340"/>
<reference evidence="12" key="1">
    <citation type="submission" date="2020-03" db="EMBL/GenBank/DDBJ databases">
        <title>Complete genome sequence of sulfur-oxidizing bacterium skT11.</title>
        <authorList>
            <person name="Kanda M."/>
            <person name="Kojima H."/>
            <person name="Fukui M."/>
        </authorList>
    </citation>
    <scope>NUCLEOTIDE SEQUENCE [LARGE SCALE GENOMIC DNA]</scope>
    <source>
        <strain evidence="12">skT11</strain>
    </source>
</reference>
<evidence type="ECO:0000259" key="10">
    <source>
        <dbReference type="Pfam" id="PF20473"/>
    </source>
</evidence>
<dbReference type="Pfam" id="PF20466">
    <property type="entry name" value="MmeI_TRD"/>
    <property type="match status" value="1"/>
</dbReference>
<dbReference type="Gene3D" id="3.40.50.150">
    <property type="entry name" value="Vaccinia Virus protein VP39"/>
    <property type="match status" value="1"/>
</dbReference>
<evidence type="ECO:0000259" key="6">
    <source>
        <dbReference type="Pfam" id="PF20464"/>
    </source>
</evidence>
<dbReference type="InterPro" id="IPR029063">
    <property type="entry name" value="SAM-dependent_MTases_sf"/>
</dbReference>
<dbReference type="Proteomes" id="UP000502260">
    <property type="component" value="Chromosome"/>
</dbReference>
<sequence length="942" mass="106380">MPLSWNEIKSRALGFSREWQNESSEDAEAKSFWDGFFNIFGISRKRIASFEEPVKKLGDKQGFIDLFWKGVLLVEHKSRGKNLDKAYTQALDYFPGISERDLPKYVLVSDFARFRLYDLETNEQHEFELHDLHKNVSLFGFIAGYQTHKIQEQDPVNIKAAERMGRLHDQMRETGFEGHPLELYLVRLLFCLFAEDTGIFERQQFQDYIEQRTCGDGTDLAYHISALFQVLNTPEQKRLKNLDQQLAAFPYVNGKLFEEALPMAGFDGAMRQSLLDCCALDWSRISPAIFGSLFQSIMDKQARRNLGAHYTSEKNILKLIKPLFLDALWAEFNKVKSNKNRLFEFHKKLRSLNFFDPACGCGNFLVIAYRELRLLELEVLRASRSSEQLTLDVHSLINLDVDQFYGIEIEEFPAQIAQVAMWLMDHQMNLLVSEEFGMYFARIPLKASANIVCGNALLLDWNEVVVAEKCSFMMGNPPFVGKHYQDKQQKMELVAVFAGLKAASDLDFVAAWYRKAADYMVANRSIRAALVSTNSITQGEQVGILWPDLYRRGVKIHFAHRTFQWNNEARGKAAVHCVIIGFALHDTGEKWLFEYEALRGEPHAVKVPNISPYLVSGPDIIAGKRQQPLGAVPDMRCGNKPSDGGNLLLSDAERDALLADEPAAAPWVRRFVGSEEFINNIPRWCLWLDGIPPETLRKLPKVLARVEAVRAFRSASSAEPTRRAAEMPTRFFYVSQPDKPYILIPEVSSERRRYVPIGFMTPDVISSNTNYLIAEPSLYLFGVLQSAMHMAWLGTVGGHLKSDFRYSGSMVYNTFPWPDLPSPPAPLPPAGEGSKSPSPVGGGGVGERGRIETAAQAVLDARAQFPDASLADLYDPLTMPPALLKAHQALDKAVDAAYGKTGFKSEAERVAFLFERYQKITSLLPSASSEKTRKTRRKGENA</sequence>
<evidence type="ECO:0000259" key="9">
    <source>
        <dbReference type="Pfam" id="PF20467"/>
    </source>
</evidence>